<evidence type="ECO:0000256" key="1">
    <source>
        <dbReference type="SAM" id="MobiDB-lite"/>
    </source>
</evidence>
<dbReference type="EMBL" id="JASSZA010000015">
    <property type="protein sequence ID" value="KAK2092961.1"/>
    <property type="molecule type" value="Genomic_DNA"/>
</dbReference>
<organism evidence="2 3">
    <name type="scientific">Saguinus oedipus</name>
    <name type="common">Cotton-top tamarin</name>
    <name type="synonym">Oedipomidas oedipus</name>
    <dbReference type="NCBI Taxonomy" id="9490"/>
    <lineage>
        <taxon>Eukaryota</taxon>
        <taxon>Metazoa</taxon>
        <taxon>Chordata</taxon>
        <taxon>Craniata</taxon>
        <taxon>Vertebrata</taxon>
        <taxon>Euteleostomi</taxon>
        <taxon>Mammalia</taxon>
        <taxon>Eutheria</taxon>
        <taxon>Euarchontoglires</taxon>
        <taxon>Primates</taxon>
        <taxon>Haplorrhini</taxon>
        <taxon>Platyrrhini</taxon>
        <taxon>Cebidae</taxon>
        <taxon>Callitrichinae</taxon>
        <taxon>Saguinus</taxon>
    </lineage>
</organism>
<feature type="compositionally biased region" description="Polar residues" evidence="1">
    <location>
        <begin position="174"/>
        <end position="197"/>
    </location>
</feature>
<feature type="region of interest" description="Disordered" evidence="1">
    <location>
        <begin position="164"/>
        <end position="207"/>
    </location>
</feature>
<evidence type="ECO:0000313" key="2">
    <source>
        <dbReference type="EMBL" id="KAK2092961.1"/>
    </source>
</evidence>
<sequence length="207" mass="22455">MRCGVREKDNDLWKHLCYMDYQVSGGKAPKDSRPDISHPYLTSQVVPTMLFPRGSQEGYQGVKPVKLLTAAAWAPLYLPQKEGQALRMVNASGLSLHTPAWGVSVKCSVHQIECHSLTPADLSQLQSVAEAHRQSGGEEDDQELDTPVRIIDTGTSLALYQSLGEGATRARPHSSGSMQPAVPTQHSTGPQSHTTTPCVVRRAHAGH</sequence>
<keyword evidence="3" id="KW-1185">Reference proteome</keyword>
<dbReference type="Proteomes" id="UP001266305">
    <property type="component" value="Unassembled WGS sequence"/>
</dbReference>
<proteinExistence type="predicted"/>
<reference evidence="2 3" key="1">
    <citation type="submission" date="2023-05" db="EMBL/GenBank/DDBJ databases">
        <title>B98-5 Cell Line De Novo Hybrid Assembly: An Optical Mapping Approach.</title>
        <authorList>
            <person name="Kananen K."/>
            <person name="Auerbach J.A."/>
            <person name="Kautto E."/>
            <person name="Blachly J.S."/>
        </authorList>
    </citation>
    <scope>NUCLEOTIDE SEQUENCE [LARGE SCALE GENOMIC DNA]</scope>
    <source>
        <strain evidence="2">B95-8</strain>
        <tissue evidence="2">Cell line</tissue>
    </source>
</reference>
<name>A0ABQ9U7W0_SAGOE</name>
<gene>
    <name evidence="2" type="ORF">P7K49_029490</name>
</gene>
<comment type="caution">
    <text evidence="2">The sequence shown here is derived from an EMBL/GenBank/DDBJ whole genome shotgun (WGS) entry which is preliminary data.</text>
</comment>
<protein>
    <submittedName>
        <fullName evidence="2">Uncharacterized protein</fullName>
    </submittedName>
</protein>
<accession>A0ABQ9U7W0</accession>
<evidence type="ECO:0000313" key="3">
    <source>
        <dbReference type="Proteomes" id="UP001266305"/>
    </source>
</evidence>